<dbReference type="RefSeq" id="XP_033666058.1">
    <property type="nucleotide sequence ID" value="XM_033813172.1"/>
</dbReference>
<sequence>MSDEPTDRKRKAEKSVTPDEDRTPDKTIKSEHNYLEPTSYDPEAMGVSPMGLERVAANIREVTAERRREEDERRRQRDAPSPLPQPEQRRRQQGEGEDSASYSPPTVEQLWADTPSDGEASASGPASPSSRVYDSQGSSSSFKTQISYKMSEYGDEEVKEDDGGEGQSKPEDDGGGVRESKPEDGDKMKDD</sequence>
<evidence type="ECO:0000256" key="1">
    <source>
        <dbReference type="SAM" id="MobiDB-lite"/>
    </source>
</evidence>
<gene>
    <name evidence="2" type="ORF">M409DRAFT_56049</name>
</gene>
<proteinExistence type="predicted"/>
<feature type="compositionally biased region" description="Basic and acidic residues" evidence="1">
    <location>
        <begin position="62"/>
        <end position="78"/>
    </location>
</feature>
<feature type="region of interest" description="Disordered" evidence="1">
    <location>
        <begin position="1"/>
        <end position="191"/>
    </location>
</feature>
<name>A0A6A6CHJ7_ZASCE</name>
<evidence type="ECO:0000313" key="2">
    <source>
        <dbReference type="EMBL" id="KAF2165169.1"/>
    </source>
</evidence>
<dbReference type="GeneID" id="54566444"/>
<feature type="compositionally biased region" description="Basic and acidic residues" evidence="1">
    <location>
        <begin position="13"/>
        <end position="34"/>
    </location>
</feature>
<feature type="compositionally biased region" description="Polar residues" evidence="1">
    <location>
        <begin position="132"/>
        <end position="148"/>
    </location>
</feature>
<dbReference type="AlphaFoldDB" id="A0A6A6CHJ7"/>
<organism evidence="2 3">
    <name type="scientific">Zasmidium cellare ATCC 36951</name>
    <dbReference type="NCBI Taxonomy" id="1080233"/>
    <lineage>
        <taxon>Eukaryota</taxon>
        <taxon>Fungi</taxon>
        <taxon>Dikarya</taxon>
        <taxon>Ascomycota</taxon>
        <taxon>Pezizomycotina</taxon>
        <taxon>Dothideomycetes</taxon>
        <taxon>Dothideomycetidae</taxon>
        <taxon>Mycosphaerellales</taxon>
        <taxon>Mycosphaerellaceae</taxon>
        <taxon>Zasmidium</taxon>
    </lineage>
</organism>
<dbReference type="EMBL" id="ML993601">
    <property type="protein sequence ID" value="KAF2165169.1"/>
    <property type="molecule type" value="Genomic_DNA"/>
</dbReference>
<feature type="compositionally biased region" description="Low complexity" evidence="1">
    <location>
        <begin position="115"/>
        <end position="130"/>
    </location>
</feature>
<protein>
    <submittedName>
        <fullName evidence="2">Uncharacterized protein</fullName>
    </submittedName>
</protein>
<feature type="compositionally biased region" description="Basic and acidic residues" evidence="1">
    <location>
        <begin position="168"/>
        <end position="191"/>
    </location>
</feature>
<dbReference type="Proteomes" id="UP000799537">
    <property type="component" value="Unassembled WGS sequence"/>
</dbReference>
<feature type="compositionally biased region" description="Acidic residues" evidence="1">
    <location>
        <begin position="153"/>
        <end position="164"/>
    </location>
</feature>
<keyword evidence="3" id="KW-1185">Reference proteome</keyword>
<accession>A0A6A6CHJ7</accession>
<evidence type="ECO:0000313" key="3">
    <source>
        <dbReference type="Proteomes" id="UP000799537"/>
    </source>
</evidence>
<reference evidence="2" key="1">
    <citation type="journal article" date="2020" name="Stud. Mycol.">
        <title>101 Dothideomycetes genomes: a test case for predicting lifestyles and emergence of pathogens.</title>
        <authorList>
            <person name="Haridas S."/>
            <person name="Albert R."/>
            <person name="Binder M."/>
            <person name="Bloem J."/>
            <person name="Labutti K."/>
            <person name="Salamov A."/>
            <person name="Andreopoulos B."/>
            <person name="Baker S."/>
            <person name="Barry K."/>
            <person name="Bills G."/>
            <person name="Bluhm B."/>
            <person name="Cannon C."/>
            <person name="Castanera R."/>
            <person name="Culley D."/>
            <person name="Daum C."/>
            <person name="Ezra D."/>
            <person name="Gonzalez J."/>
            <person name="Henrissat B."/>
            <person name="Kuo A."/>
            <person name="Liang C."/>
            <person name="Lipzen A."/>
            <person name="Lutzoni F."/>
            <person name="Magnuson J."/>
            <person name="Mondo S."/>
            <person name="Nolan M."/>
            <person name="Ohm R."/>
            <person name="Pangilinan J."/>
            <person name="Park H.-J."/>
            <person name="Ramirez L."/>
            <person name="Alfaro M."/>
            <person name="Sun H."/>
            <person name="Tritt A."/>
            <person name="Yoshinaga Y."/>
            <person name="Zwiers L.-H."/>
            <person name="Turgeon B."/>
            <person name="Goodwin S."/>
            <person name="Spatafora J."/>
            <person name="Crous P."/>
            <person name="Grigoriev I."/>
        </authorList>
    </citation>
    <scope>NUCLEOTIDE SEQUENCE</scope>
    <source>
        <strain evidence="2">ATCC 36951</strain>
    </source>
</reference>